<dbReference type="OrthoDB" id="5956977at2"/>
<dbReference type="EMBL" id="JZRB01000035">
    <property type="protein sequence ID" value="KJV29655.1"/>
    <property type="molecule type" value="Genomic_DNA"/>
</dbReference>
<sequence length="75" mass="8456">MENHSKFRVVARAVKHHDAAGEQFYRSSYRILDHVGDEIDAGNGSIDFSDVTSAYNEAFALGRERLREIASETIQ</sequence>
<proteinExistence type="predicted"/>
<accession>A0A0F3KEI6</accession>
<dbReference type="AlphaFoldDB" id="A0A0F3KEI6"/>
<evidence type="ECO:0000313" key="1">
    <source>
        <dbReference type="EMBL" id="KJV29655.1"/>
    </source>
</evidence>
<gene>
    <name evidence="1" type="ORF">VI08_15720</name>
</gene>
<evidence type="ECO:0000313" key="2">
    <source>
        <dbReference type="Proteomes" id="UP000033651"/>
    </source>
</evidence>
<comment type="caution">
    <text evidence="1">The sequence shown here is derived from an EMBL/GenBank/DDBJ whole genome shotgun (WGS) entry which is preliminary data.</text>
</comment>
<name>A0A0F3KEI6_9GAMM</name>
<dbReference type="Proteomes" id="UP000033651">
    <property type="component" value="Unassembled WGS sequence"/>
</dbReference>
<dbReference type="PATRIC" id="fig|345309.4.peg.2754"/>
<reference evidence="1 2" key="1">
    <citation type="submission" date="2015-03" db="EMBL/GenBank/DDBJ databases">
        <title>Draft genome sequence of Luteibacter yeojuensis strain SU11.</title>
        <authorList>
            <person name="Sulaiman J."/>
            <person name="Priya K."/>
            <person name="Chan K.-G."/>
        </authorList>
    </citation>
    <scope>NUCLEOTIDE SEQUENCE [LARGE SCALE GENOMIC DNA]</scope>
    <source>
        <strain evidence="1 2">SU11</strain>
    </source>
</reference>
<keyword evidence="2" id="KW-1185">Reference proteome</keyword>
<protein>
    <submittedName>
        <fullName evidence="1">Uncharacterized protein</fullName>
    </submittedName>
</protein>
<organism evidence="1 2">
    <name type="scientific">Luteibacter yeojuensis</name>
    <dbReference type="NCBI Taxonomy" id="345309"/>
    <lineage>
        <taxon>Bacteria</taxon>
        <taxon>Pseudomonadati</taxon>
        <taxon>Pseudomonadota</taxon>
        <taxon>Gammaproteobacteria</taxon>
        <taxon>Lysobacterales</taxon>
        <taxon>Rhodanobacteraceae</taxon>
        <taxon>Luteibacter</taxon>
    </lineage>
</organism>
<dbReference type="RefSeq" id="WP_045830560.1">
    <property type="nucleotide sequence ID" value="NZ_JZRB01000035.1"/>
</dbReference>